<accession>A0A1H3RGX8</accession>
<reference evidence="4 5" key="1">
    <citation type="submission" date="2016-10" db="EMBL/GenBank/DDBJ databases">
        <authorList>
            <person name="de Groot N.N."/>
        </authorList>
    </citation>
    <scope>NUCLEOTIDE SEQUENCE [LARGE SCALE GENOMIC DNA]</scope>
    <source>
        <strain evidence="4 5">CGMCC 4.3491</strain>
    </source>
</reference>
<dbReference type="RefSeq" id="WP_092554869.1">
    <property type="nucleotide sequence ID" value="NZ_FNPZ01000003.1"/>
</dbReference>
<dbReference type="SUPFAM" id="SSF53639">
    <property type="entry name" value="AraD/HMP-PK domain-like"/>
    <property type="match status" value="1"/>
</dbReference>
<feature type="domain" description="Class II aldolase/adducin N-terminal" evidence="3">
    <location>
        <begin position="19"/>
        <end position="198"/>
    </location>
</feature>
<evidence type="ECO:0000256" key="2">
    <source>
        <dbReference type="ARBA" id="ARBA00023239"/>
    </source>
</evidence>
<dbReference type="InterPro" id="IPR036409">
    <property type="entry name" value="Aldolase_II/adducin_N_sf"/>
</dbReference>
<dbReference type="InterPro" id="IPR001303">
    <property type="entry name" value="Aldolase_II/adducin_N"/>
</dbReference>
<dbReference type="PANTHER" id="PTHR22789">
    <property type="entry name" value="FUCULOSE PHOSPHATE ALDOLASE"/>
    <property type="match status" value="1"/>
</dbReference>
<dbReference type="OrthoDB" id="9786287at2"/>
<dbReference type="InterPro" id="IPR050197">
    <property type="entry name" value="Aldolase_class_II_sugar_metab"/>
</dbReference>
<dbReference type="PANTHER" id="PTHR22789:SF0">
    <property type="entry name" value="3-OXO-TETRONATE 4-PHOSPHATE DECARBOXYLASE-RELATED"/>
    <property type="match status" value="1"/>
</dbReference>
<evidence type="ECO:0000313" key="4">
    <source>
        <dbReference type="EMBL" id="SDZ24833.1"/>
    </source>
</evidence>
<dbReference type="Gene3D" id="3.40.225.10">
    <property type="entry name" value="Class II aldolase/adducin N-terminal domain"/>
    <property type="match status" value="1"/>
</dbReference>
<keyword evidence="5" id="KW-1185">Reference proteome</keyword>
<name>A0A1H3RGX8_9MICO</name>
<dbReference type="GO" id="GO:0016832">
    <property type="term" value="F:aldehyde-lyase activity"/>
    <property type="evidence" value="ECO:0007669"/>
    <property type="project" value="TreeGrafter"/>
</dbReference>
<keyword evidence="2" id="KW-0456">Lyase</keyword>
<dbReference type="SMART" id="SM01007">
    <property type="entry name" value="Aldolase_II"/>
    <property type="match status" value="1"/>
</dbReference>
<dbReference type="Proteomes" id="UP000198891">
    <property type="component" value="Unassembled WGS sequence"/>
</dbReference>
<evidence type="ECO:0000313" key="5">
    <source>
        <dbReference type="Proteomes" id="UP000198891"/>
    </source>
</evidence>
<dbReference type="GO" id="GO:0005829">
    <property type="term" value="C:cytosol"/>
    <property type="evidence" value="ECO:0007669"/>
    <property type="project" value="TreeGrafter"/>
</dbReference>
<dbReference type="GO" id="GO:0046872">
    <property type="term" value="F:metal ion binding"/>
    <property type="evidence" value="ECO:0007669"/>
    <property type="project" value="UniProtKB-KW"/>
</dbReference>
<sequence length="259" mass="28670">MTYEHTQYYEDQSIASVLADVARAHRILELEGHGDMSMGHLSYRDPFGRGLWLKRGNLALSEVEGDDFILIDFDGTVLEGTGLRHLEWPLHAEIMKARPDVNFVGHSHAHYSTVLGASEETLKPYNNHGVWFAYEGVPRFAETSHIITTVPLGVSAAKALGNAQAILLANHGIAFVGSTVAEVTLTGIFLEKAARFQVDLKASGFVPIEPDAEETKEKFDRIYPAKAQHNFWTFFNRRLERVEGVYGIGISPIALPPGI</sequence>
<evidence type="ECO:0000256" key="1">
    <source>
        <dbReference type="ARBA" id="ARBA00022723"/>
    </source>
</evidence>
<proteinExistence type="predicted"/>
<evidence type="ECO:0000259" key="3">
    <source>
        <dbReference type="SMART" id="SM01007"/>
    </source>
</evidence>
<dbReference type="STRING" id="381665.SAMN05216554_2806"/>
<dbReference type="GO" id="GO:0019323">
    <property type="term" value="P:pentose catabolic process"/>
    <property type="evidence" value="ECO:0007669"/>
    <property type="project" value="TreeGrafter"/>
</dbReference>
<dbReference type="Pfam" id="PF00596">
    <property type="entry name" value="Aldolase_II"/>
    <property type="match status" value="1"/>
</dbReference>
<keyword evidence="1" id="KW-0479">Metal-binding</keyword>
<organism evidence="4 5">
    <name type="scientific">Herbiconiux ginsengi</name>
    <dbReference type="NCBI Taxonomy" id="381665"/>
    <lineage>
        <taxon>Bacteria</taxon>
        <taxon>Bacillati</taxon>
        <taxon>Actinomycetota</taxon>
        <taxon>Actinomycetes</taxon>
        <taxon>Micrococcales</taxon>
        <taxon>Microbacteriaceae</taxon>
        <taxon>Herbiconiux</taxon>
    </lineage>
</organism>
<dbReference type="AlphaFoldDB" id="A0A1H3RGX8"/>
<protein>
    <submittedName>
        <fullName evidence="4">L-fuculose-phosphate aldolase</fullName>
    </submittedName>
</protein>
<dbReference type="EMBL" id="FNPZ01000003">
    <property type="protein sequence ID" value="SDZ24833.1"/>
    <property type="molecule type" value="Genomic_DNA"/>
</dbReference>
<gene>
    <name evidence="4" type="ORF">SAMN05216554_2806</name>
</gene>